<dbReference type="PROSITE" id="PS51677">
    <property type="entry name" value="NODB"/>
    <property type="match status" value="1"/>
</dbReference>
<keyword evidence="8" id="KW-1185">Reference proteome</keyword>
<evidence type="ECO:0000313" key="8">
    <source>
        <dbReference type="Proteomes" id="UP000182998"/>
    </source>
</evidence>
<dbReference type="PATRIC" id="fig|451.8.peg.1435"/>
<evidence type="ECO:0000313" key="6">
    <source>
        <dbReference type="EMBL" id="SCY31790.1"/>
    </source>
</evidence>
<dbReference type="Proteomes" id="UP000182998">
    <property type="component" value="Unassembled WGS sequence"/>
</dbReference>
<keyword evidence="2" id="KW-0378">Hydrolase</keyword>
<dbReference type="Gene3D" id="3.20.20.370">
    <property type="entry name" value="Glycoside hydrolase/deacetylase"/>
    <property type="match status" value="1"/>
</dbReference>
<dbReference type="Proteomes" id="UP000032414">
    <property type="component" value="Chromosome I"/>
</dbReference>
<gene>
    <name evidence="5" type="ORF">LMI_1866</name>
    <name evidence="6" type="ORF">SAMN02982997_01370</name>
</gene>
<dbReference type="PANTHER" id="PTHR10587:SF133">
    <property type="entry name" value="CHITIN DEACETYLASE 1-RELATED"/>
    <property type="match status" value="1"/>
</dbReference>
<dbReference type="AlphaFoldDB" id="A0A098GF98"/>
<feature type="domain" description="NodB homology" evidence="4">
    <location>
        <begin position="25"/>
        <end position="249"/>
    </location>
</feature>
<dbReference type="EMBL" id="FMVN01000006">
    <property type="protein sequence ID" value="SCY31790.1"/>
    <property type="molecule type" value="Genomic_DNA"/>
</dbReference>
<evidence type="ECO:0000313" key="5">
    <source>
        <dbReference type="EMBL" id="CEG61159.1"/>
    </source>
</evidence>
<dbReference type="GO" id="GO:0005975">
    <property type="term" value="P:carbohydrate metabolic process"/>
    <property type="evidence" value="ECO:0007669"/>
    <property type="project" value="InterPro"/>
</dbReference>
<dbReference type="OrthoDB" id="115239at2"/>
<keyword evidence="3" id="KW-0732">Signal</keyword>
<dbReference type="SUPFAM" id="SSF88713">
    <property type="entry name" value="Glycoside hydrolase/deacetylase"/>
    <property type="match status" value="1"/>
</dbReference>
<dbReference type="HOGENOM" id="CLU_071828_0_0_6"/>
<reference evidence="5" key="1">
    <citation type="submission" date="2014-09" db="EMBL/GenBank/DDBJ databases">
        <authorList>
            <person name="GOMEZ-VALERO Laura"/>
        </authorList>
    </citation>
    <scope>NUCLEOTIDE SEQUENCE</scope>
    <source>
        <strain evidence="5">ATCC33218</strain>
    </source>
</reference>
<protein>
    <submittedName>
        <fullName evidence="5">Polysaccharide deacetylase</fullName>
    </submittedName>
</protein>
<dbReference type="InterPro" id="IPR011330">
    <property type="entry name" value="Glyco_hydro/deAcase_b/a-brl"/>
</dbReference>
<reference evidence="6 8" key="3">
    <citation type="submission" date="2016-10" db="EMBL/GenBank/DDBJ databases">
        <authorList>
            <person name="Varghese N."/>
            <person name="Submissions S."/>
        </authorList>
    </citation>
    <scope>NUCLEOTIDE SEQUENCE [LARGE SCALE GENOMIC DNA]</scope>
    <source>
        <strain evidence="6 8">ATCC 33218</strain>
    </source>
</reference>
<sequence>MLKKYLLSLTLLGFSLINSSFAFEKEVAITIDDLPYVGFANNDSAKLKREEVRIWKIMQALIDNNVPATGFVIAGNIENGQWELLEQLQQAGIVIGNHTYDHANLNAMSSDKYIANVEKADKILAPLMSSPKYFRYPFLAEGRGEKKQRIQDFLAANNYVIAPVTIDSKDFVFNARLYAMSSKVRARNLNRIKQEYLAYLASQIQKADRIAKHKNRPVKQILLIHSNLLNSYCMEDIIAMFKKNGYRFISLSEALQQPFSSESISAENNPLDSSNQNLGVSKVETIDDSPLNSDFLSPEESQLDQWMF</sequence>
<dbReference type="Pfam" id="PF01522">
    <property type="entry name" value="Polysacc_deac_1"/>
    <property type="match status" value="1"/>
</dbReference>
<dbReference type="STRING" id="451.B6N58_06660"/>
<feature type="chain" id="PRO_5009750753" evidence="3">
    <location>
        <begin position="23"/>
        <end position="308"/>
    </location>
</feature>
<dbReference type="InterPro" id="IPR002509">
    <property type="entry name" value="NODB_dom"/>
</dbReference>
<evidence type="ECO:0000256" key="1">
    <source>
        <dbReference type="ARBA" id="ARBA00022723"/>
    </source>
</evidence>
<dbReference type="EMBL" id="LN614830">
    <property type="protein sequence ID" value="CEG61159.1"/>
    <property type="molecule type" value="Genomic_DNA"/>
</dbReference>
<dbReference type="KEGG" id="tmc:LMI_1866"/>
<dbReference type="CDD" id="cd10960">
    <property type="entry name" value="CE4_NodB_like_1"/>
    <property type="match status" value="1"/>
</dbReference>
<dbReference type="GO" id="GO:0016020">
    <property type="term" value="C:membrane"/>
    <property type="evidence" value="ECO:0007669"/>
    <property type="project" value="TreeGrafter"/>
</dbReference>
<accession>A0A098GF98</accession>
<dbReference type="GO" id="GO:0016810">
    <property type="term" value="F:hydrolase activity, acting on carbon-nitrogen (but not peptide) bonds"/>
    <property type="evidence" value="ECO:0007669"/>
    <property type="project" value="InterPro"/>
</dbReference>
<keyword evidence="1" id="KW-0479">Metal-binding</keyword>
<dbReference type="InterPro" id="IPR050248">
    <property type="entry name" value="Polysacc_deacetylase_ArnD"/>
</dbReference>
<evidence type="ECO:0000256" key="3">
    <source>
        <dbReference type="SAM" id="SignalP"/>
    </source>
</evidence>
<evidence type="ECO:0000259" key="4">
    <source>
        <dbReference type="PROSITE" id="PS51677"/>
    </source>
</evidence>
<evidence type="ECO:0000256" key="2">
    <source>
        <dbReference type="ARBA" id="ARBA00022801"/>
    </source>
</evidence>
<reference evidence="7" key="2">
    <citation type="submission" date="2014-09" db="EMBL/GenBank/DDBJ databases">
        <authorList>
            <person name="Gomez-Valero L."/>
        </authorList>
    </citation>
    <scope>NUCLEOTIDE SEQUENCE [LARGE SCALE GENOMIC DNA]</scope>
    <source>
        <strain evidence="7">ATCC33218</strain>
    </source>
</reference>
<organism evidence="5 7">
    <name type="scientific">Legionella micdadei</name>
    <name type="common">Tatlockia micdadei</name>
    <dbReference type="NCBI Taxonomy" id="451"/>
    <lineage>
        <taxon>Bacteria</taxon>
        <taxon>Pseudomonadati</taxon>
        <taxon>Pseudomonadota</taxon>
        <taxon>Gammaproteobacteria</taxon>
        <taxon>Legionellales</taxon>
        <taxon>Legionellaceae</taxon>
        <taxon>Legionella</taxon>
    </lineage>
</organism>
<evidence type="ECO:0000313" key="7">
    <source>
        <dbReference type="Proteomes" id="UP000032414"/>
    </source>
</evidence>
<name>A0A098GF98_LEGMI</name>
<feature type="signal peptide" evidence="3">
    <location>
        <begin position="1"/>
        <end position="22"/>
    </location>
</feature>
<dbReference type="GO" id="GO:0046872">
    <property type="term" value="F:metal ion binding"/>
    <property type="evidence" value="ECO:0007669"/>
    <property type="project" value="UniProtKB-KW"/>
</dbReference>
<dbReference type="RefSeq" id="WP_045099451.1">
    <property type="nucleotide sequence ID" value="NZ_CP020614.1"/>
</dbReference>
<dbReference type="PANTHER" id="PTHR10587">
    <property type="entry name" value="GLYCOSYL TRANSFERASE-RELATED"/>
    <property type="match status" value="1"/>
</dbReference>
<proteinExistence type="predicted"/>